<dbReference type="PANTHER" id="PTHR43580:SF2">
    <property type="entry name" value="CYTOKINE-LIKE NUCLEAR FACTOR N-PAC"/>
    <property type="match status" value="1"/>
</dbReference>
<dbReference type="Proteomes" id="UP000054007">
    <property type="component" value="Unassembled WGS sequence"/>
</dbReference>
<comment type="similarity">
    <text evidence="1">Belongs to the HIBADH-related family. NP60 subfamily.</text>
</comment>
<dbReference type="InterPro" id="IPR051265">
    <property type="entry name" value="HIBADH-related_NP60_sf"/>
</dbReference>
<sequence length="319" mass="33495">MRTPTKAVISLVGAGAMGAALAARMHQNGAGTILSPLEGRSEETIQRAAACGIVSASYADIVKTATHILSVVPPGEALAVARTIASAYQQQNTRRALIFVDCNAVNTESVREISAVFSGTNVRFVDGSIIGLPPSETYNPGIFFAPSPDADMHWFEEFVGTLKGYGLNVFAMEGEGVSVGDASALKMAHSAIVKGTLGLMTSAVLAANASSPATARGLIHALEISQPRFVDLSDELLAEMIPKAYRFVKEMKEVGGFISAAGHSDEGRIFEEISELFGGIARSHEAHKRDPRSAEAGDVASILDFAQESSQTVAARASK</sequence>
<accession>A0A0D7AYY1</accession>
<evidence type="ECO:0000313" key="5">
    <source>
        <dbReference type="EMBL" id="KIY62481.1"/>
    </source>
</evidence>
<protein>
    <recommendedName>
        <fullName evidence="7">6-phosphogluconate dehydrogenase C-terminal domain-like protein</fullName>
    </recommendedName>
</protein>
<dbReference type="Gene3D" id="1.10.1040.10">
    <property type="entry name" value="N-(1-d-carboxylethyl)-l-norvaline Dehydrogenase, domain 2"/>
    <property type="match status" value="1"/>
</dbReference>
<dbReference type="AlphaFoldDB" id="A0A0D7AYY1"/>
<evidence type="ECO:0000259" key="3">
    <source>
        <dbReference type="Pfam" id="PF03446"/>
    </source>
</evidence>
<dbReference type="GO" id="GO:0050661">
    <property type="term" value="F:NADP binding"/>
    <property type="evidence" value="ECO:0007669"/>
    <property type="project" value="InterPro"/>
</dbReference>
<evidence type="ECO:0000256" key="1">
    <source>
        <dbReference type="ARBA" id="ARBA00007598"/>
    </source>
</evidence>
<keyword evidence="2" id="KW-0732">Signal</keyword>
<dbReference type="PANTHER" id="PTHR43580">
    <property type="entry name" value="OXIDOREDUCTASE GLYR1-RELATED"/>
    <property type="match status" value="1"/>
</dbReference>
<dbReference type="OrthoDB" id="9988102at2759"/>
<feature type="domain" description="6-phosphogluconate dehydrogenase NADP-binding" evidence="3">
    <location>
        <begin position="9"/>
        <end position="131"/>
    </location>
</feature>
<dbReference type="SUPFAM" id="SSF48179">
    <property type="entry name" value="6-phosphogluconate dehydrogenase C-terminal domain-like"/>
    <property type="match status" value="1"/>
</dbReference>
<feature type="chain" id="PRO_5002316871" description="6-phosphogluconate dehydrogenase C-terminal domain-like protein" evidence="2">
    <location>
        <begin position="23"/>
        <end position="319"/>
    </location>
</feature>
<name>A0A0D7AYY1_9AGAR</name>
<dbReference type="Gene3D" id="3.40.50.720">
    <property type="entry name" value="NAD(P)-binding Rossmann-like Domain"/>
    <property type="match status" value="1"/>
</dbReference>
<dbReference type="Pfam" id="PF09130">
    <property type="entry name" value="DUF1932"/>
    <property type="match status" value="1"/>
</dbReference>
<dbReference type="InterPro" id="IPR015814">
    <property type="entry name" value="Pgluconate_DH_NAD-bd_C"/>
</dbReference>
<evidence type="ECO:0000256" key="2">
    <source>
        <dbReference type="SAM" id="SignalP"/>
    </source>
</evidence>
<dbReference type="EMBL" id="KN880780">
    <property type="protein sequence ID" value="KIY62481.1"/>
    <property type="molecule type" value="Genomic_DNA"/>
</dbReference>
<dbReference type="Pfam" id="PF03446">
    <property type="entry name" value="NAD_binding_2"/>
    <property type="match status" value="1"/>
</dbReference>
<dbReference type="InterPro" id="IPR006115">
    <property type="entry name" value="6PGDH_NADP-bd"/>
</dbReference>
<dbReference type="STRING" id="1314674.A0A0D7AYY1"/>
<feature type="signal peptide" evidence="2">
    <location>
        <begin position="1"/>
        <end position="22"/>
    </location>
</feature>
<dbReference type="InterPro" id="IPR013328">
    <property type="entry name" value="6PGD_dom2"/>
</dbReference>
<evidence type="ECO:0000259" key="4">
    <source>
        <dbReference type="Pfam" id="PF09130"/>
    </source>
</evidence>
<evidence type="ECO:0000313" key="6">
    <source>
        <dbReference type="Proteomes" id="UP000054007"/>
    </source>
</evidence>
<keyword evidence="6" id="KW-1185">Reference proteome</keyword>
<organism evidence="5 6">
    <name type="scientific">Cylindrobasidium torrendii FP15055 ss-10</name>
    <dbReference type="NCBI Taxonomy" id="1314674"/>
    <lineage>
        <taxon>Eukaryota</taxon>
        <taxon>Fungi</taxon>
        <taxon>Dikarya</taxon>
        <taxon>Basidiomycota</taxon>
        <taxon>Agaricomycotina</taxon>
        <taxon>Agaricomycetes</taxon>
        <taxon>Agaricomycetidae</taxon>
        <taxon>Agaricales</taxon>
        <taxon>Marasmiineae</taxon>
        <taxon>Physalacriaceae</taxon>
        <taxon>Cylindrobasidium</taxon>
    </lineage>
</organism>
<dbReference type="InterPro" id="IPR008927">
    <property type="entry name" value="6-PGluconate_DH-like_C_sf"/>
</dbReference>
<dbReference type="InterPro" id="IPR036291">
    <property type="entry name" value="NAD(P)-bd_dom_sf"/>
</dbReference>
<gene>
    <name evidence="5" type="ORF">CYLTODRAFT_494599</name>
</gene>
<proteinExistence type="inferred from homology"/>
<feature type="domain" description="Phosphogluconate dehydrogenase NAD-binding putative C-terminal" evidence="4">
    <location>
        <begin position="209"/>
        <end position="277"/>
    </location>
</feature>
<dbReference type="SUPFAM" id="SSF51735">
    <property type="entry name" value="NAD(P)-binding Rossmann-fold domains"/>
    <property type="match status" value="1"/>
</dbReference>
<reference evidence="5 6" key="1">
    <citation type="journal article" date="2015" name="Fungal Genet. Biol.">
        <title>Evolution of novel wood decay mechanisms in Agaricales revealed by the genome sequences of Fistulina hepatica and Cylindrobasidium torrendii.</title>
        <authorList>
            <person name="Floudas D."/>
            <person name="Held B.W."/>
            <person name="Riley R."/>
            <person name="Nagy L.G."/>
            <person name="Koehler G."/>
            <person name="Ransdell A.S."/>
            <person name="Younus H."/>
            <person name="Chow J."/>
            <person name="Chiniquy J."/>
            <person name="Lipzen A."/>
            <person name="Tritt A."/>
            <person name="Sun H."/>
            <person name="Haridas S."/>
            <person name="LaButti K."/>
            <person name="Ohm R.A."/>
            <person name="Kues U."/>
            <person name="Blanchette R.A."/>
            <person name="Grigoriev I.V."/>
            <person name="Minto R.E."/>
            <person name="Hibbett D.S."/>
        </authorList>
    </citation>
    <scope>NUCLEOTIDE SEQUENCE [LARGE SCALE GENOMIC DNA]</scope>
    <source>
        <strain evidence="5 6">FP15055 ss-10</strain>
    </source>
</reference>
<evidence type="ECO:0008006" key="7">
    <source>
        <dbReference type="Google" id="ProtNLM"/>
    </source>
</evidence>